<dbReference type="Proteomes" id="UP000509322">
    <property type="component" value="Chromosome 1"/>
</dbReference>
<feature type="binding site" evidence="5">
    <location>
        <position position="50"/>
    </location>
    <ligand>
        <name>pyruvate</name>
        <dbReference type="ChEBI" id="CHEBI:15361"/>
    </ligand>
</feature>
<protein>
    <submittedName>
        <fullName evidence="8">4-hydroxy-tetrahydrodipicolinate synthase</fullName>
    </submittedName>
    <submittedName>
        <fullName evidence="7">Dihydrodipicolinate synthase family protein</fullName>
    </submittedName>
</protein>
<reference evidence="7 11" key="3">
    <citation type="submission" date="2020-07" db="EMBL/GenBank/DDBJ databases">
        <title>The complete genome of Paracoccus pantotrophus ACCC 10489.</title>
        <authorList>
            <person name="Si Y."/>
        </authorList>
    </citation>
    <scope>NUCLEOTIDE SEQUENCE [LARGE SCALE GENOMIC DNA]</scope>
    <source>
        <strain evidence="7 11">ACCC10489</strain>
    </source>
</reference>
<dbReference type="KEGG" id="ppan:ESD82_06570"/>
<evidence type="ECO:0000313" key="8">
    <source>
        <dbReference type="EMBL" id="RKS43935.1"/>
    </source>
</evidence>
<dbReference type="OrthoDB" id="9782828at2"/>
<dbReference type="Proteomes" id="UP000326453">
    <property type="component" value="Chromosome 2"/>
</dbReference>
<accession>A0A1I5M2A0</accession>
<dbReference type="AlphaFoldDB" id="A0A1I5M2A0"/>
<dbReference type="EMBL" id="CP058689">
    <property type="protein sequence ID" value="QLH14099.1"/>
    <property type="molecule type" value="Genomic_DNA"/>
</dbReference>
<dbReference type="InterPro" id="IPR002220">
    <property type="entry name" value="DapA-like"/>
</dbReference>
<dbReference type="InterPro" id="IPR013785">
    <property type="entry name" value="Aldolase_TIM"/>
</dbReference>
<gene>
    <name evidence="8" type="ORF">BDE18_2760</name>
    <name evidence="6" type="ORF">ESD82_06570</name>
    <name evidence="7" type="ORF">HYQ43_07585</name>
</gene>
<evidence type="ECO:0000256" key="5">
    <source>
        <dbReference type="PIRSR" id="PIRSR001365-2"/>
    </source>
</evidence>
<dbReference type="Proteomes" id="UP000273626">
    <property type="component" value="Unassembled WGS sequence"/>
</dbReference>
<feature type="active site" description="Schiff-base intermediate with substrate" evidence="4">
    <location>
        <position position="166"/>
    </location>
</feature>
<reference evidence="6 10" key="2">
    <citation type="submission" date="2019-01" db="EMBL/GenBank/DDBJ databases">
        <title>Complete Genome Sequence and Annotation of the Paracoccus pantotrophus type strain DSM 2944.</title>
        <authorList>
            <person name="Bockwoldt J.A."/>
            <person name="Zimmermann M."/>
            <person name="Tiso T."/>
            <person name="Blank L.M."/>
        </authorList>
    </citation>
    <scope>NUCLEOTIDE SEQUENCE [LARGE SCALE GENOMIC DNA]</scope>
    <source>
        <strain evidence="6 10">DSM 2944</strain>
    </source>
</reference>
<evidence type="ECO:0000313" key="10">
    <source>
        <dbReference type="Proteomes" id="UP000326453"/>
    </source>
</evidence>
<dbReference type="SMART" id="SM01130">
    <property type="entry name" value="DHDPS"/>
    <property type="match status" value="1"/>
</dbReference>
<sequence>MLTSKDLRGIIPALPTLVNGDDSLARGDMAKLVDHVHAGGCTGVLPIGGTGEYGALPHATRVDAVAVCAERSQGGQTVMAGVLDTGYYDAIRAGKDYAAAGADCLLVLTPYYTNPTPAGLRDYFMRYADASPVPVLLYEIPYRTRIAIPPEVTHELSRHPNIIGMKACNTDMYHFLQVAAGVGDDFAILGGEDSLFPLHMAAGAKGGIIVTASMLPAFWVRMHDMLAAGDLAGALALHRRAQPMMNAAFGETNPGPMKSVLDLFGIDAQKVLMPLDACQPERSARLRAEVEKLLAA</sequence>
<dbReference type="Gene3D" id="3.20.20.70">
    <property type="entry name" value="Aldolase class I"/>
    <property type="match status" value="1"/>
</dbReference>
<organism evidence="7 11">
    <name type="scientific">Paracoccus pantotrophus</name>
    <name type="common">Thiosphaera pantotropha</name>
    <dbReference type="NCBI Taxonomy" id="82367"/>
    <lineage>
        <taxon>Bacteria</taxon>
        <taxon>Pseudomonadati</taxon>
        <taxon>Pseudomonadota</taxon>
        <taxon>Alphaproteobacteria</taxon>
        <taxon>Rhodobacterales</taxon>
        <taxon>Paracoccaceae</taxon>
        <taxon>Paracoccus</taxon>
    </lineage>
</organism>
<name>A0A1I5M2A0_PARPN</name>
<dbReference type="SUPFAM" id="SSF51569">
    <property type="entry name" value="Aldolase"/>
    <property type="match status" value="1"/>
</dbReference>
<comment type="similarity">
    <text evidence="1 3">Belongs to the DapA family.</text>
</comment>
<dbReference type="EMBL" id="CP044423">
    <property type="protein sequence ID" value="QFG35813.1"/>
    <property type="molecule type" value="Genomic_DNA"/>
</dbReference>
<dbReference type="Pfam" id="PF00701">
    <property type="entry name" value="DHDPS"/>
    <property type="match status" value="1"/>
</dbReference>
<evidence type="ECO:0000256" key="4">
    <source>
        <dbReference type="PIRSR" id="PIRSR001365-1"/>
    </source>
</evidence>
<proteinExistence type="inferred from homology"/>
<evidence type="ECO:0000313" key="11">
    <source>
        <dbReference type="Proteomes" id="UP000509322"/>
    </source>
</evidence>
<dbReference type="RefSeq" id="WP_024845754.1">
    <property type="nucleotide sequence ID" value="NZ_CP038206.1"/>
</dbReference>
<dbReference type="PANTHER" id="PTHR12128">
    <property type="entry name" value="DIHYDRODIPICOLINATE SYNTHASE"/>
    <property type="match status" value="1"/>
</dbReference>
<keyword evidence="2 3" id="KW-0456">Lyase</keyword>
<evidence type="ECO:0000313" key="6">
    <source>
        <dbReference type="EMBL" id="QFG35813.1"/>
    </source>
</evidence>
<evidence type="ECO:0000313" key="7">
    <source>
        <dbReference type="EMBL" id="QLH14099.1"/>
    </source>
</evidence>
<dbReference type="EMBL" id="RBLI01000002">
    <property type="protein sequence ID" value="RKS43935.1"/>
    <property type="molecule type" value="Genomic_DNA"/>
</dbReference>
<evidence type="ECO:0000256" key="1">
    <source>
        <dbReference type="ARBA" id="ARBA00007592"/>
    </source>
</evidence>
<reference evidence="8 9" key="1">
    <citation type="submission" date="2018-10" db="EMBL/GenBank/DDBJ databases">
        <title>Genomic Encyclopedia of Archaeal and Bacterial Type Strains, Phase II (KMG-II): from individual species to whole genera.</title>
        <authorList>
            <person name="Goeker M."/>
        </authorList>
    </citation>
    <scope>NUCLEOTIDE SEQUENCE [LARGE SCALE GENOMIC DNA]</scope>
    <source>
        <strain evidence="9">ATCC 35512 / DSM 2944 / CIP 106514 / LMD 82.5 / NBRC 102493 / NCCB 82005 / GB17</strain>
        <strain evidence="8">DSM 2944</strain>
    </source>
</reference>
<feature type="active site" description="Proton donor/acceptor" evidence="4">
    <location>
        <position position="138"/>
    </location>
</feature>
<evidence type="ECO:0000256" key="2">
    <source>
        <dbReference type="ARBA" id="ARBA00023239"/>
    </source>
</evidence>
<dbReference type="PRINTS" id="PR00146">
    <property type="entry name" value="DHPICSNTHASE"/>
</dbReference>
<dbReference type="GO" id="GO:0008840">
    <property type="term" value="F:4-hydroxy-tetrahydrodipicolinate synthase activity"/>
    <property type="evidence" value="ECO:0007669"/>
    <property type="project" value="TreeGrafter"/>
</dbReference>
<feature type="binding site" evidence="5">
    <location>
        <position position="208"/>
    </location>
    <ligand>
        <name>pyruvate</name>
        <dbReference type="ChEBI" id="CHEBI:15361"/>
    </ligand>
</feature>
<dbReference type="PIRSF" id="PIRSF001365">
    <property type="entry name" value="DHDPS"/>
    <property type="match status" value="1"/>
</dbReference>
<evidence type="ECO:0000256" key="3">
    <source>
        <dbReference type="PIRNR" id="PIRNR001365"/>
    </source>
</evidence>
<keyword evidence="9" id="KW-1185">Reference proteome</keyword>
<dbReference type="GeneID" id="51370222"/>
<dbReference type="PANTHER" id="PTHR12128:SF66">
    <property type="entry name" value="4-HYDROXY-2-OXOGLUTARATE ALDOLASE, MITOCHONDRIAL"/>
    <property type="match status" value="1"/>
</dbReference>
<evidence type="ECO:0000313" key="9">
    <source>
        <dbReference type="Proteomes" id="UP000273626"/>
    </source>
</evidence>